<gene>
    <name evidence="2" type="ORF">NB231_14198</name>
</gene>
<dbReference type="STRING" id="314278.NB231_14198"/>
<dbReference type="EMBL" id="AAOF01000001">
    <property type="protein sequence ID" value="EAR22978.1"/>
    <property type="molecule type" value="Genomic_DNA"/>
</dbReference>
<accession>A4BKZ0</accession>
<dbReference type="Gene3D" id="3.60.15.10">
    <property type="entry name" value="Ribonuclease Z/Hydroxyacylglutathione hydrolase-like"/>
    <property type="match status" value="1"/>
</dbReference>
<dbReference type="PANTHER" id="PTHR42773">
    <property type="entry name" value="METALLO-BETA-LACTAMASE-RELATED"/>
    <property type="match status" value="1"/>
</dbReference>
<dbReference type="PANTHER" id="PTHR42773:SF1">
    <property type="entry name" value="METALLO-BETA-LACTAMASE FAMILY PROTEIN"/>
    <property type="match status" value="1"/>
</dbReference>
<evidence type="ECO:0000313" key="2">
    <source>
        <dbReference type="EMBL" id="EAR22978.1"/>
    </source>
</evidence>
<dbReference type="SUPFAM" id="SSF56281">
    <property type="entry name" value="Metallo-hydrolase/oxidoreductase"/>
    <property type="match status" value="1"/>
</dbReference>
<evidence type="ECO:0000259" key="1">
    <source>
        <dbReference type="SMART" id="SM00849"/>
    </source>
</evidence>
<comment type="caution">
    <text evidence="2">The sequence shown here is derived from an EMBL/GenBank/DDBJ whole genome shotgun (WGS) entry which is preliminary data.</text>
</comment>
<dbReference type="AlphaFoldDB" id="A4BKZ0"/>
<evidence type="ECO:0000313" key="3">
    <source>
        <dbReference type="Proteomes" id="UP000003374"/>
    </source>
</evidence>
<feature type="domain" description="Metallo-beta-lactamase" evidence="1">
    <location>
        <begin position="21"/>
        <end position="182"/>
    </location>
</feature>
<dbReference type="eggNOG" id="COG0491">
    <property type="taxonomic scope" value="Bacteria"/>
</dbReference>
<sequence length="202" mass="21998">MREIVAGIHMWSRLAQPQNYNFNGHLVMHPGGNLVIDPVEAEAEELERLVATGVAQIVLTNRNHSRAANQVREHTGAQVLIHPADAGHARQQGTEIDGDLAVDQTIGPFRVLDASGKSPGEVALFWPERRLLLVGDAIISDPPGKCRLLPEAKLDDPAALRASVKRLCETVDFDRLLVGDGEPILSDAKARVRELVESFSQA</sequence>
<keyword evidence="3" id="KW-1185">Reference proteome</keyword>
<protein>
    <recommendedName>
        <fullName evidence="1">Metallo-beta-lactamase domain-containing protein</fullName>
    </recommendedName>
</protein>
<dbReference type="OrthoDB" id="9791096at2"/>
<dbReference type="InterPro" id="IPR036866">
    <property type="entry name" value="RibonucZ/Hydroxyglut_hydro"/>
</dbReference>
<dbReference type="RefSeq" id="WP_005003766.1">
    <property type="nucleotide sequence ID" value="NZ_CH672427.1"/>
</dbReference>
<proteinExistence type="predicted"/>
<organism evidence="2 3">
    <name type="scientific">Nitrococcus mobilis Nb-231</name>
    <dbReference type="NCBI Taxonomy" id="314278"/>
    <lineage>
        <taxon>Bacteria</taxon>
        <taxon>Pseudomonadati</taxon>
        <taxon>Pseudomonadota</taxon>
        <taxon>Gammaproteobacteria</taxon>
        <taxon>Chromatiales</taxon>
        <taxon>Ectothiorhodospiraceae</taxon>
        <taxon>Nitrococcus</taxon>
    </lineage>
</organism>
<dbReference type="Proteomes" id="UP000003374">
    <property type="component" value="Unassembled WGS sequence"/>
</dbReference>
<reference evidence="2 3" key="1">
    <citation type="submission" date="2006-02" db="EMBL/GenBank/DDBJ databases">
        <authorList>
            <person name="Waterbury J."/>
            <person name="Ferriera S."/>
            <person name="Johnson J."/>
            <person name="Kravitz S."/>
            <person name="Halpern A."/>
            <person name="Remington K."/>
            <person name="Beeson K."/>
            <person name="Tran B."/>
            <person name="Rogers Y.-H."/>
            <person name="Friedman R."/>
            <person name="Venter J.C."/>
        </authorList>
    </citation>
    <scope>NUCLEOTIDE SEQUENCE [LARGE SCALE GENOMIC DNA]</scope>
    <source>
        <strain evidence="2 3">Nb-231</strain>
    </source>
</reference>
<dbReference type="HOGENOM" id="CLU_1370805_0_0_6"/>
<name>A4BKZ0_9GAMM</name>
<dbReference type="InterPro" id="IPR001279">
    <property type="entry name" value="Metallo-B-lactamas"/>
</dbReference>
<dbReference type="Pfam" id="PF14597">
    <property type="entry name" value="Lactamase_B_5"/>
    <property type="match status" value="1"/>
</dbReference>
<dbReference type="SMART" id="SM00849">
    <property type="entry name" value="Lactamase_B"/>
    <property type="match status" value="1"/>
</dbReference>